<proteinExistence type="inferred from homology"/>
<accession>A0ABY6TU29</accession>
<evidence type="ECO:0000259" key="4">
    <source>
        <dbReference type="Pfam" id="PF06441"/>
    </source>
</evidence>
<dbReference type="Gene3D" id="3.40.50.1820">
    <property type="entry name" value="alpha/beta hydrolase"/>
    <property type="match status" value="1"/>
</dbReference>
<protein>
    <recommendedName>
        <fullName evidence="4">Epoxide hydrolase N-terminal domain-containing protein</fullName>
    </recommendedName>
</protein>
<keyword evidence="6" id="KW-1185">Reference proteome</keyword>
<keyword evidence="3" id="KW-0378">Hydrolase</keyword>
<dbReference type="InterPro" id="IPR029058">
    <property type="entry name" value="AB_hydrolase_fold"/>
</dbReference>
<comment type="similarity">
    <text evidence="1">Belongs to the peptidase S33 family.</text>
</comment>
<dbReference type="PIRSF" id="PIRSF001112">
    <property type="entry name" value="Epoxide_hydrolase"/>
    <property type="match status" value="1"/>
</dbReference>
<dbReference type="EMBL" id="CABFNS010000399">
    <property type="protein sequence ID" value="VUC21501.1"/>
    <property type="molecule type" value="Genomic_DNA"/>
</dbReference>
<evidence type="ECO:0000256" key="3">
    <source>
        <dbReference type="ARBA" id="ARBA00022801"/>
    </source>
</evidence>
<gene>
    <name evidence="5" type="ORF">CLO192961_LOCUS55353</name>
</gene>
<sequence length="439" mass="49234">YSSKTKIPSLSCIPNYRLILTFAGGACATQHLRFNLPNVISPTPFKLEVDQDIINFAKDRASTFRVTQSLYPNFTTEGGSTDKMSELAKYWAEEYDWDAQLAKINQLQHFATTVPGNRAYDAPIPLHFTHHPSPNKTAIPLLFIHGWPSSHLEWVKLIEPLSDAFHIIAADMPGFGFSPAPTLPGLGPREIGIAFDSMMKQLGYETYGTVITDAGWLVGQWMAIDVADSLIGYLTDFQLNFVTDEDLERMAKNETTAEENDYIESTLAFINNHFAYSSIQGQKPLTLGWAMADSPVGVAGWYWDLRQLSSAGYDYSYDEIITDTLVNWIQDPYGNFRIYVESLKPEIINFPKSNVPAGITQWSLEGGPFPELAKFAFAVSITPPPIVLLVKLNPQQPRDWAERTANVVFFRRHDFGGHFPGLHAPDAFAEDIRAFYFGL</sequence>
<feature type="non-terminal residue" evidence="5">
    <location>
        <position position="1"/>
    </location>
</feature>
<feature type="domain" description="Epoxide hydrolase N-terminal" evidence="4">
    <location>
        <begin position="43"/>
        <end position="154"/>
    </location>
</feature>
<dbReference type="PANTHER" id="PTHR21661:SF35">
    <property type="entry name" value="EPOXIDE HYDROLASE"/>
    <property type="match status" value="1"/>
</dbReference>
<evidence type="ECO:0000313" key="6">
    <source>
        <dbReference type="Proteomes" id="UP000766486"/>
    </source>
</evidence>
<reference evidence="5 6" key="1">
    <citation type="submission" date="2019-06" db="EMBL/GenBank/DDBJ databases">
        <authorList>
            <person name="Broberg M."/>
        </authorList>
    </citation>
    <scope>NUCLEOTIDE SEQUENCE [LARGE SCALE GENOMIC DNA]</scope>
</reference>
<dbReference type="InterPro" id="IPR016292">
    <property type="entry name" value="Epoxide_hydrolase"/>
</dbReference>
<name>A0ABY6TU29_BIOOC</name>
<dbReference type="SUPFAM" id="SSF53474">
    <property type="entry name" value="alpha/beta-Hydrolases"/>
    <property type="match status" value="1"/>
</dbReference>
<dbReference type="InterPro" id="IPR010497">
    <property type="entry name" value="Epoxide_hydro_N"/>
</dbReference>
<dbReference type="Pfam" id="PF06441">
    <property type="entry name" value="EHN"/>
    <property type="match status" value="1"/>
</dbReference>
<evidence type="ECO:0000313" key="5">
    <source>
        <dbReference type="EMBL" id="VUC21501.1"/>
    </source>
</evidence>
<organism evidence="5 6">
    <name type="scientific">Bionectria ochroleuca</name>
    <name type="common">Gliocladium roseum</name>
    <dbReference type="NCBI Taxonomy" id="29856"/>
    <lineage>
        <taxon>Eukaryota</taxon>
        <taxon>Fungi</taxon>
        <taxon>Dikarya</taxon>
        <taxon>Ascomycota</taxon>
        <taxon>Pezizomycotina</taxon>
        <taxon>Sordariomycetes</taxon>
        <taxon>Hypocreomycetidae</taxon>
        <taxon>Hypocreales</taxon>
        <taxon>Bionectriaceae</taxon>
        <taxon>Clonostachys</taxon>
    </lineage>
</organism>
<dbReference type="PANTHER" id="PTHR21661">
    <property type="entry name" value="EPOXIDE HYDROLASE 1-RELATED"/>
    <property type="match status" value="1"/>
</dbReference>
<comment type="caution">
    <text evidence="5">The sequence shown here is derived from an EMBL/GenBank/DDBJ whole genome shotgun (WGS) entry which is preliminary data.</text>
</comment>
<keyword evidence="2" id="KW-0058">Aromatic hydrocarbons catabolism</keyword>
<evidence type="ECO:0000256" key="2">
    <source>
        <dbReference type="ARBA" id="ARBA00022797"/>
    </source>
</evidence>
<evidence type="ECO:0000256" key="1">
    <source>
        <dbReference type="ARBA" id="ARBA00010088"/>
    </source>
</evidence>
<dbReference type="Proteomes" id="UP000766486">
    <property type="component" value="Unassembled WGS sequence"/>
</dbReference>